<comment type="caution">
    <text evidence="1">The sequence shown here is derived from an EMBL/GenBank/DDBJ whole genome shotgun (WGS) entry which is preliminary data.</text>
</comment>
<sequence>MSAQFPEFGGLGRTQGSCGAMLMTGTRVKGAWLGWGGDAAPGNGKAGWKRQNPSEPFLGSRSPVVEFPVTLSLLPLVAGHMKSPPATQRSYKRNQSLDSSLHCGPVISDTNGTRCRYPPLLLQPPGDIHNYLQKNKPTSVLWGTSEWLQPFSNGNEAL</sequence>
<accession>A0A401TA90</accession>
<dbReference type="AlphaFoldDB" id="A0A401TA90"/>
<evidence type="ECO:0000313" key="2">
    <source>
        <dbReference type="Proteomes" id="UP000287033"/>
    </source>
</evidence>
<dbReference type="EMBL" id="BEZZ01022642">
    <property type="protein sequence ID" value="GCC39571.1"/>
    <property type="molecule type" value="Genomic_DNA"/>
</dbReference>
<proteinExistence type="predicted"/>
<dbReference type="Proteomes" id="UP000287033">
    <property type="component" value="Unassembled WGS sequence"/>
</dbReference>
<name>A0A401TA90_CHIPU</name>
<gene>
    <name evidence="1" type="ORF">chiPu_0023533</name>
</gene>
<evidence type="ECO:0000313" key="1">
    <source>
        <dbReference type="EMBL" id="GCC39571.1"/>
    </source>
</evidence>
<organism evidence="1 2">
    <name type="scientific">Chiloscyllium punctatum</name>
    <name type="common">Brownbanded bambooshark</name>
    <name type="synonym">Hemiscyllium punctatum</name>
    <dbReference type="NCBI Taxonomy" id="137246"/>
    <lineage>
        <taxon>Eukaryota</taxon>
        <taxon>Metazoa</taxon>
        <taxon>Chordata</taxon>
        <taxon>Craniata</taxon>
        <taxon>Vertebrata</taxon>
        <taxon>Chondrichthyes</taxon>
        <taxon>Elasmobranchii</taxon>
        <taxon>Galeomorphii</taxon>
        <taxon>Galeoidea</taxon>
        <taxon>Orectolobiformes</taxon>
        <taxon>Hemiscylliidae</taxon>
        <taxon>Chiloscyllium</taxon>
    </lineage>
</organism>
<keyword evidence="2" id="KW-1185">Reference proteome</keyword>
<reference evidence="1 2" key="1">
    <citation type="journal article" date="2018" name="Nat. Ecol. Evol.">
        <title>Shark genomes provide insights into elasmobranch evolution and the origin of vertebrates.</title>
        <authorList>
            <person name="Hara Y"/>
            <person name="Yamaguchi K"/>
            <person name="Onimaru K"/>
            <person name="Kadota M"/>
            <person name="Koyanagi M"/>
            <person name="Keeley SD"/>
            <person name="Tatsumi K"/>
            <person name="Tanaka K"/>
            <person name="Motone F"/>
            <person name="Kageyama Y"/>
            <person name="Nozu R"/>
            <person name="Adachi N"/>
            <person name="Nishimura O"/>
            <person name="Nakagawa R"/>
            <person name="Tanegashima C"/>
            <person name="Kiyatake I"/>
            <person name="Matsumoto R"/>
            <person name="Murakumo K"/>
            <person name="Nishida K"/>
            <person name="Terakita A"/>
            <person name="Kuratani S"/>
            <person name="Sato K"/>
            <person name="Hyodo S Kuraku.S."/>
        </authorList>
    </citation>
    <scope>NUCLEOTIDE SEQUENCE [LARGE SCALE GENOMIC DNA]</scope>
</reference>
<protein>
    <submittedName>
        <fullName evidence="1">Uncharacterized protein</fullName>
    </submittedName>
</protein>